<dbReference type="PANTHER" id="PTHR32463:SF0">
    <property type="entry name" value="L-FUCOSE KINASE"/>
    <property type="match status" value="1"/>
</dbReference>
<feature type="domain" description="GDP-fucose pyrophosphorylase" evidence="4">
    <location>
        <begin position="91"/>
        <end position="425"/>
    </location>
</feature>
<evidence type="ECO:0000313" key="6">
    <source>
        <dbReference type="RefSeq" id="XP_031558045.1"/>
    </source>
</evidence>
<protein>
    <submittedName>
        <fullName evidence="6">L-fucose kinase-like</fullName>
    </submittedName>
</protein>
<evidence type="ECO:0000313" key="5">
    <source>
        <dbReference type="Proteomes" id="UP000515163"/>
    </source>
</evidence>
<reference evidence="6" key="1">
    <citation type="submission" date="2025-08" db="UniProtKB">
        <authorList>
            <consortium name="RefSeq"/>
        </authorList>
    </citation>
    <scope>IDENTIFICATION</scope>
    <source>
        <tissue evidence="6">Tentacle</tissue>
    </source>
</reference>
<dbReference type="RefSeq" id="XP_031558045.1">
    <property type="nucleotide sequence ID" value="XM_031702185.1"/>
</dbReference>
<keyword evidence="2" id="KW-0547">Nucleotide-binding</keyword>
<keyword evidence="5" id="KW-1185">Reference proteome</keyword>
<dbReference type="GeneID" id="116294559"/>
<accession>A0A6P8HZE6</accession>
<name>A0A6P8HZE6_ACTTE</name>
<sequence>MASSSSSSLSSSPPAWSAIVLTCQNKTSADAFKKELDIRQNEGFIDKNTRILAIEDPKSRVGSGGATLNALLVVTEHLSAEAGFTTMDASVISKSRILIMLMGRDYPFSPYGRAFTTLPAKHSNSHSVSLADSLVTNFDCLLHYLTNNICRDSPHGVWVSSTDMMLSVPSNTEINWASISEDIVLLLYESEIDYAKLHGTCKLDDKGIVKNMIYKGSEEELKDFALPNGHDKLKVPIVGSTVFFSEKAVAKLLTLHSYPPLDACTYYGLDNGAKPIQIGLFFHILLTMATDISEKDFVHGKPSGAYGRSTRTGVKKMTDEEMELMTGARKTLWTHLRGMKVQGVVMKDCKFKYMTPTGLCYQILVSKPLKKFKKNNLPYQTEHQMHVATEGEGQSIHEEAIVMNSVIKGPITVGENSVISHCYLQVCMIHTNTQQAVAKLMLVLK</sequence>
<proteinExistence type="predicted"/>
<evidence type="ECO:0000259" key="4">
    <source>
        <dbReference type="Pfam" id="PF07959"/>
    </source>
</evidence>
<evidence type="ECO:0000256" key="2">
    <source>
        <dbReference type="ARBA" id="ARBA00022741"/>
    </source>
</evidence>
<keyword evidence="3" id="KW-0418">Kinase</keyword>
<evidence type="ECO:0000256" key="3">
    <source>
        <dbReference type="ARBA" id="ARBA00022777"/>
    </source>
</evidence>
<dbReference type="KEGG" id="aten:116294559"/>
<dbReference type="GO" id="GO:0050201">
    <property type="term" value="F:fucokinase activity"/>
    <property type="evidence" value="ECO:0007669"/>
    <property type="project" value="TreeGrafter"/>
</dbReference>
<dbReference type="AlphaFoldDB" id="A0A6P8HZE6"/>
<dbReference type="InParanoid" id="A0A6P8HZE6"/>
<dbReference type="InterPro" id="IPR052203">
    <property type="entry name" value="GHMP_Kinase-Related"/>
</dbReference>
<dbReference type="Pfam" id="PF07959">
    <property type="entry name" value="Fucose_pyrophosphorylase"/>
    <property type="match status" value="1"/>
</dbReference>
<keyword evidence="1" id="KW-0808">Transferase</keyword>
<dbReference type="PANTHER" id="PTHR32463">
    <property type="entry name" value="L-FUCOSE KINASE"/>
    <property type="match status" value="1"/>
</dbReference>
<evidence type="ECO:0000256" key="1">
    <source>
        <dbReference type="ARBA" id="ARBA00022679"/>
    </source>
</evidence>
<dbReference type="OrthoDB" id="271303at2759"/>
<organism evidence="5 6">
    <name type="scientific">Actinia tenebrosa</name>
    <name type="common">Australian red waratah sea anemone</name>
    <dbReference type="NCBI Taxonomy" id="6105"/>
    <lineage>
        <taxon>Eukaryota</taxon>
        <taxon>Metazoa</taxon>
        <taxon>Cnidaria</taxon>
        <taxon>Anthozoa</taxon>
        <taxon>Hexacorallia</taxon>
        <taxon>Actiniaria</taxon>
        <taxon>Actiniidae</taxon>
        <taxon>Actinia</taxon>
    </lineage>
</organism>
<gene>
    <name evidence="6" type="primary">LOC116294559</name>
</gene>
<dbReference type="GO" id="GO:0000166">
    <property type="term" value="F:nucleotide binding"/>
    <property type="evidence" value="ECO:0007669"/>
    <property type="project" value="UniProtKB-KW"/>
</dbReference>
<dbReference type="Proteomes" id="UP000515163">
    <property type="component" value="Unplaced"/>
</dbReference>
<dbReference type="InterPro" id="IPR012887">
    <property type="entry name" value="GDP_fucose_pyrophosphorylase"/>
</dbReference>
<dbReference type="GO" id="GO:0042352">
    <property type="term" value="P:GDP-L-fucose salvage"/>
    <property type="evidence" value="ECO:0007669"/>
    <property type="project" value="TreeGrafter"/>
</dbReference>